<dbReference type="PANTHER" id="PTHR12215">
    <property type="entry name" value="PHOSPHOPANTETHEINE TRANSFERASE"/>
    <property type="match status" value="1"/>
</dbReference>
<organism evidence="5 6">
    <name type="scientific">Roseateles flavus</name>
    <dbReference type="NCBI Taxonomy" id="3149041"/>
    <lineage>
        <taxon>Bacteria</taxon>
        <taxon>Pseudomonadati</taxon>
        <taxon>Pseudomonadota</taxon>
        <taxon>Betaproteobacteria</taxon>
        <taxon>Burkholderiales</taxon>
        <taxon>Sphaerotilaceae</taxon>
        <taxon>Roseateles</taxon>
    </lineage>
</organism>
<dbReference type="Pfam" id="PF01648">
    <property type="entry name" value="ACPS"/>
    <property type="match status" value="1"/>
</dbReference>
<evidence type="ECO:0000313" key="6">
    <source>
        <dbReference type="Proteomes" id="UP001462640"/>
    </source>
</evidence>
<proteinExistence type="inferred from homology"/>
<dbReference type="InterPro" id="IPR050559">
    <property type="entry name" value="P-Pant_transferase_sf"/>
</dbReference>
<protein>
    <submittedName>
        <fullName evidence="5">4'-phosphopantetheinyl transferase superfamily protein</fullName>
    </submittedName>
</protein>
<dbReference type="InterPro" id="IPR055066">
    <property type="entry name" value="AASDHPPT_N"/>
</dbReference>
<dbReference type="InterPro" id="IPR037143">
    <property type="entry name" value="4-PPantetheinyl_Trfase_dom_sf"/>
</dbReference>
<dbReference type="Pfam" id="PF22624">
    <property type="entry name" value="AASDHPPT_N"/>
    <property type="match status" value="1"/>
</dbReference>
<evidence type="ECO:0000259" key="4">
    <source>
        <dbReference type="Pfam" id="PF22624"/>
    </source>
</evidence>
<dbReference type="EMBL" id="JBDPZC010000002">
    <property type="protein sequence ID" value="MEO3712429.1"/>
    <property type="molecule type" value="Genomic_DNA"/>
</dbReference>
<evidence type="ECO:0000256" key="2">
    <source>
        <dbReference type="ARBA" id="ARBA00022679"/>
    </source>
</evidence>
<dbReference type="InterPro" id="IPR008278">
    <property type="entry name" value="4-PPantetheinyl_Trfase_dom"/>
</dbReference>
<comment type="caution">
    <text evidence="5">The sequence shown here is derived from an EMBL/GenBank/DDBJ whole genome shotgun (WGS) entry which is preliminary data.</text>
</comment>
<keyword evidence="2 5" id="KW-0808">Transferase</keyword>
<evidence type="ECO:0000256" key="1">
    <source>
        <dbReference type="ARBA" id="ARBA00010990"/>
    </source>
</evidence>
<evidence type="ECO:0000259" key="3">
    <source>
        <dbReference type="Pfam" id="PF01648"/>
    </source>
</evidence>
<evidence type="ECO:0000313" key="5">
    <source>
        <dbReference type="EMBL" id="MEO3712429.1"/>
    </source>
</evidence>
<dbReference type="SUPFAM" id="SSF56214">
    <property type="entry name" value="4'-phosphopantetheinyl transferase"/>
    <property type="match status" value="2"/>
</dbReference>
<dbReference type="Proteomes" id="UP001462640">
    <property type="component" value="Unassembled WGS sequence"/>
</dbReference>
<dbReference type="RefSeq" id="WP_347607792.1">
    <property type="nucleotide sequence ID" value="NZ_JBDPZC010000002.1"/>
</dbReference>
<dbReference type="GO" id="GO:0016740">
    <property type="term" value="F:transferase activity"/>
    <property type="evidence" value="ECO:0007669"/>
    <property type="project" value="UniProtKB-KW"/>
</dbReference>
<reference evidence="5 6" key="1">
    <citation type="submission" date="2024-05" db="EMBL/GenBank/DDBJ databases">
        <title>Roseateles sp. 2.12 16S ribosomal RNA gene Genome sequencing and assembly.</title>
        <authorList>
            <person name="Woo H."/>
        </authorList>
    </citation>
    <scope>NUCLEOTIDE SEQUENCE [LARGE SCALE GENOMIC DNA]</scope>
    <source>
        <strain evidence="5 6">2.12</strain>
    </source>
</reference>
<dbReference type="PANTHER" id="PTHR12215:SF10">
    <property type="entry name" value="L-AMINOADIPATE-SEMIALDEHYDE DEHYDROGENASE-PHOSPHOPANTETHEINYL TRANSFERASE"/>
    <property type="match status" value="1"/>
</dbReference>
<accession>A0ABV0GBJ0</accession>
<gene>
    <name evidence="5" type="ORF">ABDJ40_06575</name>
</gene>
<feature type="domain" description="4'-phosphopantetheinyl transferase" evidence="3">
    <location>
        <begin position="134"/>
        <end position="241"/>
    </location>
</feature>
<feature type="domain" description="4'-phosphopantetheinyl transferase N-terminal" evidence="4">
    <location>
        <begin position="45"/>
        <end position="126"/>
    </location>
</feature>
<name>A0ABV0GBJ0_9BURK</name>
<sequence>MNWCRPEQGAGNECFERAAPDDVEGIDLWLAFEDEASDPALLNRLRTLLSDDERAQAGTFVFDRDRKRFVLTRALVRTVLSRYAPVPPGAWAFSINRYGRPAIDLRHALGNGLDFNVSHTAGLVVMGVTRRRVLGVDTEDWMHRPVTTSLARHCFTAQEVSALMAVPASGFADHFFQYWTFKEAYIKARGMGLSLPLDQFSFHYPCQATVTMTAAPALDPDASAWHFEQFRPTPRHLLAVCADLGPEGRPPRIRLRRVVPTVGAWVLPLAPTRRTVRAS</sequence>
<dbReference type="Gene3D" id="3.90.470.20">
    <property type="entry name" value="4'-phosphopantetheinyl transferase domain"/>
    <property type="match status" value="2"/>
</dbReference>
<keyword evidence="6" id="KW-1185">Reference proteome</keyword>
<comment type="similarity">
    <text evidence="1">Belongs to the P-Pant transferase superfamily. Gsp/Sfp/HetI/AcpT family.</text>
</comment>